<name>A0A069CUW1_WEIOS</name>
<dbReference type="OrthoDB" id="9921704at2"/>
<reference evidence="2" key="1">
    <citation type="journal article" date="2014" name="Genome Announc.">
        <title>Draft genome sequence of Weissella oryzae SG25T, isolated from fermented rice grains.</title>
        <authorList>
            <person name="Tanizawa Y."/>
            <person name="Fujisawa T."/>
            <person name="Mochizuki T."/>
            <person name="Kaminuma E."/>
            <person name="Suzuki Y."/>
            <person name="Nakamura Y."/>
            <person name="Tohno M."/>
        </authorList>
    </citation>
    <scope>NUCLEOTIDE SEQUENCE [LARGE SCALE GENOMIC DNA]</scope>
    <source>
        <strain evidence="2">DSM 25784 / JCM 18191 / LMG 30913 / SG25</strain>
    </source>
</reference>
<evidence type="ECO:0000313" key="2">
    <source>
        <dbReference type="Proteomes" id="UP000030643"/>
    </source>
</evidence>
<dbReference type="RefSeq" id="WP_027699560.1">
    <property type="nucleotide sequence ID" value="NZ_DF820494.1"/>
</dbReference>
<organism evidence="1 2">
    <name type="scientific">Weissella oryzae (strain DSM 25784 / JCM 18191 / LMG 30913 / SG25)</name>
    <dbReference type="NCBI Taxonomy" id="1329250"/>
    <lineage>
        <taxon>Bacteria</taxon>
        <taxon>Bacillati</taxon>
        <taxon>Bacillota</taxon>
        <taxon>Bacilli</taxon>
        <taxon>Lactobacillales</taxon>
        <taxon>Lactobacillaceae</taxon>
        <taxon>Weissella</taxon>
    </lineage>
</organism>
<accession>A0A069CUW1</accession>
<dbReference type="EMBL" id="DF820494">
    <property type="protein sequence ID" value="GAK31605.1"/>
    <property type="molecule type" value="Genomic_DNA"/>
</dbReference>
<proteinExistence type="predicted"/>
<evidence type="ECO:0000313" key="1">
    <source>
        <dbReference type="EMBL" id="GAK31605.1"/>
    </source>
</evidence>
<dbReference type="AlphaFoldDB" id="A0A069CUW1"/>
<dbReference type="Proteomes" id="UP000030643">
    <property type="component" value="Unassembled WGS sequence"/>
</dbReference>
<gene>
    <name evidence="1" type="ORF">WOSG25_110830</name>
</gene>
<keyword evidence="2" id="KW-1185">Reference proteome</keyword>
<protein>
    <submittedName>
        <fullName evidence="1">Uncharacterized protein</fullName>
    </submittedName>
</protein>
<sequence length="85" mass="10064">MTNDYESRYIYFVTDIKREKIILAESTEPLLHQALLDCIESKKIRNAGGYRLFKTSENELKSILQRMNDTKQPFYMVTKLKKKEG</sequence>
<dbReference type="STRING" id="1329250.WOSG25_110830"/>